<dbReference type="GO" id="GO:0006351">
    <property type="term" value="P:DNA-templated transcription"/>
    <property type="evidence" value="ECO:0007669"/>
    <property type="project" value="UniProtKB-UniRule"/>
</dbReference>
<evidence type="ECO:0000256" key="10">
    <source>
        <dbReference type="ARBA" id="ARBA00023015"/>
    </source>
</evidence>
<comment type="PTM">
    <text evidence="18">Highly phosphorylated.</text>
</comment>
<sequence>MHGQRPTLKDILLELDQPDAVDLHCNEQLASSEEEDNREDGEQPTQPTEPAQQAYRVVTSCCRCCCTVRLVVESGHAEIRQLQELLLGALHIVCPLCA</sequence>
<accession>A0A7G2A661</accession>
<evidence type="ECO:0000256" key="19">
    <source>
        <dbReference type="PIRNR" id="PIRNR003407"/>
    </source>
</evidence>
<keyword evidence="11 18" id="KW-0238">DNA-binding</keyword>
<evidence type="ECO:0000313" key="22">
    <source>
        <dbReference type="EMBL" id="CAD1814328.1"/>
    </source>
</evidence>
<comment type="function">
    <text evidence="19">E7 protein has both transforming and trans-activating activities.</text>
</comment>
<keyword evidence="14 18" id="KW-1035">Host cytoplasm</keyword>
<keyword evidence="10 18" id="KW-0805">Transcription regulation</keyword>
<dbReference type="EMBL" id="LR862048">
    <property type="protein sequence ID" value="CAD1814328.1"/>
    <property type="molecule type" value="Genomic_DNA"/>
</dbReference>
<evidence type="ECO:0000256" key="3">
    <source>
        <dbReference type="ARBA" id="ARBA00022562"/>
    </source>
</evidence>
<dbReference type="GO" id="GO:0019904">
    <property type="term" value="F:protein domain specific binding"/>
    <property type="evidence" value="ECO:0007669"/>
    <property type="project" value="UniProtKB-UniRule"/>
</dbReference>
<keyword evidence="6 18" id="KW-0479">Metal-binding</keyword>
<dbReference type="SUPFAM" id="SSF161234">
    <property type="entry name" value="E7 C-terminal domain-like"/>
    <property type="match status" value="1"/>
</dbReference>
<dbReference type="HAMAP" id="MF_04004">
    <property type="entry name" value="PPV_E7"/>
    <property type="match status" value="1"/>
</dbReference>
<keyword evidence="17 18" id="KW-1078">G1/S host cell cycle checkpoint dysregulation by virus</keyword>
<keyword evidence="1 18" id="KW-1121">Modulation of host cell cycle by virus</keyword>
<keyword evidence="5 18" id="KW-1090">Inhibition of host innate immune response by virus</keyword>
<evidence type="ECO:0000256" key="15">
    <source>
        <dbReference type="ARBA" id="ARBA00023258"/>
    </source>
</evidence>
<dbReference type="InterPro" id="IPR000148">
    <property type="entry name" value="Papilloma_E7"/>
</dbReference>
<evidence type="ECO:0000256" key="18">
    <source>
        <dbReference type="HAMAP-Rule" id="MF_04004"/>
    </source>
</evidence>
<comment type="caution">
    <text evidence="18">Lacks conserved residue(s) required for the propagation of feature annotation.</text>
</comment>
<proteinExistence type="inferred from homology"/>
<reference evidence="21" key="1">
    <citation type="submission" date="2020-07" db="EMBL/GenBank/DDBJ databases">
        <authorList>
            <person name="Wienecke-Baldacchino K A."/>
        </authorList>
    </citation>
    <scope>NUCLEOTIDE SEQUENCE</scope>
    <source>
        <strain evidence="21">LNS6249536_HPV90</strain>
        <strain evidence="22">LNS8120288_HPV90</strain>
    </source>
</reference>
<keyword evidence="12 18" id="KW-0010">Activator</keyword>
<dbReference type="Pfam" id="PF00527">
    <property type="entry name" value="E7"/>
    <property type="match status" value="1"/>
</dbReference>
<name>A0A7G2A661_9PAPI</name>
<organism evidence="21">
    <name type="scientific">Human papillomavirus type 90</name>
    <dbReference type="NCBI Taxonomy" id="333769"/>
    <lineage>
        <taxon>Viruses</taxon>
        <taxon>Monodnaviria</taxon>
        <taxon>Shotokuvirae</taxon>
        <taxon>Cossaviricota</taxon>
        <taxon>Papovaviricetes</taxon>
        <taxon>Zurhausenvirales</taxon>
        <taxon>Papillomaviridae</taxon>
        <taxon>Firstpapillomavirinae</taxon>
        <taxon>Alphapapillomavirus</taxon>
        <taxon>Alphapapillomavirus 14</taxon>
    </lineage>
</organism>
<dbReference type="GO" id="GO:0042025">
    <property type="term" value="C:host cell nucleus"/>
    <property type="evidence" value="ECO:0007669"/>
    <property type="project" value="UniProtKB-SubCell"/>
</dbReference>
<dbReference type="Gene3D" id="3.30.160.330">
    <property type="match status" value="1"/>
</dbReference>
<keyword evidence="13 18" id="KW-0804">Transcription</keyword>
<evidence type="ECO:0000256" key="7">
    <source>
        <dbReference type="ARBA" id="ARBA00022771"/>
    </source>
</evidence>
<dbReference type="PIRSF" id="PIRSF003407">
    <property type="entry name" value="Papvi_E7"/>
    <property type="match status" value="1"/>
</dbReference>
<evidence type="ECO:0000256" key="20">
    <source>
        <dbReference type="SAM" id="MobiDB-lite"/>
    </source>
</evidence>
<evidence type="ECO:0000256" key="11">
    <source>
        <dbReference type="ARBA" id="ARBA00023125"/>
    </source>
</evidence>
<comment type="function">
    <text evidence="18">Plays a role in viral genome replication by driving entry of quiescent cells into the cell cycle. Stimulation of progression from G1 to S phase allows the virus to efficiently use the cellular DNA replicating machinery to achieve viral genome replication. E7 protein has both transforming and trans-activating activities. Induces the disassembly of the E2F1 transcription factor from RB1, with subsequent transcriptional activation of E2F1-regulated S-phase genes. Interferes with host histone deacetylation mediated by HDAC1 and HDAC2, leading to transcription activation. Plays also a role in the inhibition of both antiviral and antiproliferative functions of host interferon alpha. Interaction with host TMEM173/STING impairs the ability of TMEM173/STING to sense cytosolic DNA and promote the production of type I interferon (IFN-alpha and IFN-beta).</text>
</comment>
<dbReference type="GO" id="GO:0052170">
    <property type="term" value="P:symbiont-mediated suppression of host innate immune response"/>
    <property type="evidence" value="ECO:0007669"/>
    <property type="project" value="UniProtKB-KW"/>
</dbReference>
<dbReference type="GO" id="GO:0030430">
    <property type="term" value="C:host cell cytoplasm"/>
    <property type="evidence" value="ECO:0007669"/>
    <property type="project" value="UniProtKB-SubCell"/>
</dbReference>
<dbReference type="GO" id="GO:0003677">
    <property type="term" value="F:DNA binding"/>
    <property type="evidence" value="ECO:0007669"/>
    <property type="project" value="UniProtKB-UniRule"/>
</dbReference>
<evidence type="ECO:0000256" key="9">
    <source>
        <dbReference type="ARBA" id="ARBA00022833"/>
    </source>
</evidence>
<keyword evidence="9 18" id="KW-0862">Zinc</keyword>
<keyword evidence="4 18" id="KW-0945">Host-virus interaction</keyword>
<dbReference type="GO" id="GO:0039502">
    <property type="term" value="P:symbiont-mediated suppression of host type I interferon-mediated signaling pathway"/>
    <property type="evidence" value="ECO:0007669"/>
    <property type="project" value="UniProtKB-UniRule"/>
</dbReference>
<evidence type="ECO:0000256" key="14">
    <source>
        <dbReference type="ARBA" id="ARBA00023200"/>
    </source>
</evidence>
<protein>
    <recommendedName>
        <fullName evidence="18 19">Protein E7</fullName>
    </recommendedName>
</protein>
<dbReference type="GO" id="GO:0003700">
    <property type="term" value="F:DNA-binding transcription factor activity"/>
    <property type="evidence" value="ECO:0007669"/>
    <property type="project" value="UniProtKB-UniRule"/>
</dbReference>
<feature type="region of interest" description="Disordered" evidence="20">
    <location>
        <begin position="28"/>
        <end position="52"/>
    </location>
</feature>
<evidence type="ECO:0000256" key="13">
    <source>
        <dbReference type="ARBA" id="ARBA00023163"/>
    </source>
</evidence>
<evidence type="ECO:0000256" key="16">
    <source>
        <dbReference type="ARBA" id="ARBA00023280"/>
    </source>
</evidence>
<dbReference type="GO" id="GO:0039645">
    <property type="term" value="P:symbiont-mediated perturbation of host cell cycle G1/S transition checkpoint"/>
    <property type="evidence" value="ECO:0007669"/>
    <property type="project" value="UniProtKB-UniRule"/>
</dbReference>
<evidence type="ECO:0000256" key="8">
    <source>
        <dbReference type="ARBA" id="ARBA00022830"/>
    </source>
</evidence>
<comment type="domain">
    <text evidence="18">The E7 terminal domain is an intrinsically disordered domain, whose flexibility and conformational transitions confer target adaptability to the oncoprotein. It allows adaptation to a variety of protein targets and exposes the PEST degradation sequence that regulates its turnover in the cell.</text>
</comment>
<feature type="zinc finger region" evidence="18">
    <location>
        <begin position="61"/>
        <end position="97"/>
    </location>
</feature>
<evidence type="ECO:0000256" key="12">
    <source>
        <dbReference type="ARBA" id="ARBA00023159"/>
    </source>
</evidence>
<keyword evidence="16 18" id="KW-0899">Viral immunoevasion</keyword>
<dbReference type="GO" id="GO:0008270">
    <property type="term" value="F:zinc ion binding"/>
    <property type="evidence" value="ECO:0007669"/>
    <property type="project" value="UniProtKB-KW"/>
</dbReference>
<dbReference type="EMBL" id="LR861987">
    <property type="protein sequence ID" value="CAD1813930.1"/>
    <property type="molecule type" value="Genomic_DNA"/>
</dbReference>
<keyword evidence="3 18" id="KW-1048">Host nucleus</keyword>
<evidence type="ECO:0000256" key="2">
    <source>
        <dbReference type="ARBA" id="ARBA00022518"/>
    </source>
</evidence>
<comment type="subcellular location">
    <subcellularLocation>
        <location evidence="18">Host cytoplasm</location>
    </subcellularLocation>
    <subcellularLocation>
        <location evidence="18">Host nucleus</location>
    </subcellularLocation>
    <text evidence="18">Predominantly found in the host nucleus.</text>
</comment>
<feature type="short sequence motif" description="Nuclear export signal" evidence="18">
    <location>
        <begin position="79"/>
        <end position="87"/>
    </location>
</feature>
<gene>
    <name evidence="18" type="primary">E7</name>
</gene>
<evidence type="ECO:0000256" key="1">
    <source>
        <dbReference type="ARBA" id="ARBA00022504"/>
    </source>
</evidence>
<evidence type="ECO:0000256" key="17">
    <source>
        <dbReference type="ARBA" id="ARBA00023309"/>
    </source>
</evidence>
<evidence type="ECO:0000313" key="21">
    <source>
        <dbReference type="EMBL" id="CAD1813930.1"/>
    </source>
</evidence>
<feature type="compositionally biased region" description="Low complexity" evidence="20">
    <location>
        <begin position="43"/>
        <end position="52"/>
    </location>
</feature>
<keyword evidence="15" id="KW-0922">Interferon antiviral system evasion</keyword>
<evidence type="ECO:0000256" key="6">
    <source>
        <dbReference type="ARBA" id="ARBA00022723"/>
    </source>
</evidence>
<keyword evidence="2 18" id="KW-0244">Early protein</keyword>
<evidence type="ECO:0000256" key="4">
    <source>
        <dbReference type="ARBA" id="ARBA00022581"/>
    </source>
</evidence>
<feature type="short sequence motif" description="LXCXE motif; interaction with host RB1 and TMEM173/STING" evidence="18">
    <location>
        <begin position="23"/>
        <end position="27"/>
    </location>
</feature>
<keyword evidence="8 18" id="KW-1114">Inhibition of host interferon signaling pathway by virus</keyword>
<keyword evidence="7 18" id="KW-0863">Zinc-finger</keyword>
<comment type="subunit">
    <text evidence="18">Homodimer. Homooligomer. Interacts with host RB1; this interaction induces dissociation of RB1-E2F1 complex thereby disrupting RB1 activity. Interacts with host EP300; this interaction represses EP300 transcriptional activity. Interacts with protein E2; this interaction inhibits E7 oncogenic activity. Interacts with host TMEM173/STING; this interaction impairs the ability of TMEM173/STING to sense cytosolic DNA and promote the production of type I interferon (IFN-alpha and IFN-beta).</text>
</comment>
<comment type="similarity">
    <text evidence="18 19">Belongs to the papillomaviridae E7 protein family.</text>
</comment>
<evidence type="ECO:0000256" key="5">
    <source>
        <dbReference type="ARBA" id="ARBA00022632"/>
    </source>
</evidence>